<dbReference type="AlphaFoldDB" id="A0A9N9ZN94"/>
<evidence type="ECO:0000256" key="2">
    <source>
        <dbReference type="SAM" id="MobiDB-lite"/>
    </source>
</evidence>
<organism evidence="4 5">
    <name type="scientific">Clonostachys solani</name>
    <dbReference type="NCBI Taxonomy" id="160281"/>
    <lineage>
        <taxon>Eukaryota</taxon>
        <taxon>Fungi</taxon>
        <taxon>Dikarya</taxon>
        <taxon>Ascomycota</taxon>
        <taxon>Pezizomycotina</taxon>
        <taxon>Sordariomycetes</taxon>
        <taxon>Hypocreomycetidae</taxon>
        <taxon>Hypocreales</taxon>
        <taxon>Bionectriaceae</taxon>
        <taxon>Clonostachys</taxon>
    </lineage>
</organism>
<protein>
    <recommendedName>
        <fullName evidence="3">Zn(2)-C6 fungal-type domain-containing protein</fullName>
    </recommendedName>
</protein>
<feature type="domain" description="Zn(2)-C6 fungal-type" evidence="3">
    <location>
        <begin position="20"/>
        <end position="50"/>
    </location>
</feature>
<dbReference type="PROSITE" id="PS50048">
    <property type="entry name" value="ZN2_CY6_FUNGAL_2"/>
    <property type="match status" value="1"/>
</dbReference>
<feature type="compositionally biased region" description="Polar residues" evidence="2">
    <location>
        <begin position="189"/>
        <end position="212"/>
    </location>
</feature>
<dbReference type="PANTHER" id="PTHR37534:SF40">
    <property type="entry name" value="ZN(2)-C6 FUNGAL-TYPE DOMAIN-CONTAINING PROTEIN"/>
    <property type="match status" value="1"/>
</dbReference>
<dbReference type="PANTHER" id="PTHR37534">
    <property type="entry name" value="TRANSCRIPTIONAL ACTIVATOR PROTEIN UGA3"/>
    <property type="match status" value="1"/>
</dbReference>
<dbReference type="InterPro" id="IPR036864">
    <property type="entry name" value="Zn2-C6_fun-type_DNA-bd_sf"/>
</dbReference>
<dbReference type="Gene3D" id="4.10.240.10">
    <property type="entry name" value="Zn(2)-C6 fungal-type DNA-binding domain"/>
    <property type="match status" value="1"/>
</dbReference>
<comment type="caution">
    <text evidence="4">The sequence shown here is derived from an EMBL/GenBank/DDBJ whole genome shotgun (WGS) entry which is preliminary data.</text>
</comment>
<feature type="compositionally biased region" description="Basic and acidic residues" evidence="2">
    <location>
        <begin position="159"/>
        <end position="168"/>
    </location>
</feature>
<gene>
    <name evidence="4" type="ORF">CSOL1703_00009045</name>
</gene>
<dbReference type="SMART" id="SM00066">
    <property type="entry name" value="GAL4"/>
    <property type="match status" value="1"/>
</dbReference>
<reference evidence="4" key="1">
    <citation type="submission" date="2021-10" db="EMBL/GenBank/DDBJ databases">
        <authorList>
            <person name="Piombo E."/>
        </authorList>
    </citation>
    <scope>NUCLEOTIDE SEQUENCE</scope>
</reference>
<sequence length="670" mass="74593">MEGSEKAARVAPPAQRVRTGCLTCRKRHLKCDEAKPTCENCRKGRRECVRGLRLTFTNVYVLSEGLIPWVLGTLVLGAGVGRHTNGGCIVEFVDESKAIASEYEKGFLKKPSRAAVSKAERSVLRKKEPAQQCQAAGPKAGAYQRILPAPKTTTPAGDGGKDCEQPYKEKRRSQKISTRQYKKLLPGAQPQQTDGTDQFQLPTPTPGQTMAQPGSLMPAKGERAPKDCAQGDDFASLSMLRRASLVVDGFSKDALDEFLHSQGMFDNTKAEEYLSSEHQICFTQEFVESIGKWIDCFDGQSEFSHSLPFRALDCPMLLNAMYACGARRKQGEVTKDQYDWSHFYYSTATTKLLKALSRPDTDMENCAITSVILNVYETMADRIHGRAHHGPGSRAIINFCNWNASSGGIASASFWLSVGMETLNCLTSHSQVTWDPRSWGFALNFPAEQSRDTSPDEEAVWLHRVLYIAAMTVNFRARGFHVDPNNEMVQMGERLPQWQDLKMLCDSWSDLCPRSMAPIGYTDPRPGTLIHRSAVMGRLFYHVVQYLLAEINPVMPIESSPVMRDVRLHHARQVCGIAVRCKEHVVPGILIQSLALVGVCLVNEDERKEAMSLLEGIRERSGWGIKQAEMRLKLVWGWDSVFTVPPSVKREPPSPARPPRGPHVLIGRGI</sequence>
<dbReference type="Pfam" id="PF00172">
    <property type="entry name" value="Zn_clus"/>
    <property type="match status" value="1"/>
</dbReference>
<dbReference type="OrthoDB" id="4078573at2759"/>
<dbReference type="EMBL" id="CABFOC020000082">
    <property type="protein sequence ID" value="CAH0058561.1"/>
    <property type="molecule type" value="Genomic_DNA"/>
</dbReference>
<dbReference type="GO" id="GO:0008270">
    <property type="term" value="F:zinc ion binding"/>
    <property type="evidence" value="ECO:0007669"/>
    <property type="project" value="InterPro"/>
</dbReference>
<accession>A0A9N9ZN94</accession>
<name>A0A9N9ZN94_9HYPO</name>
<dbReference type="GO" id="GO:0000981">
    <property type="term" value="F:DNA-binding transcription factor activity, RNA polymerase II-specific"/>
    <property type="evidence" value="ECO:0007669"/>
    <property type="project" value="InterPro"/>
</dbReference>
<dbReference type="SUPFAM" id="SSF57701">
    <property type="entry name" value="Zn2/Cys6 DNA-binding domain"/>
    <property type="match status" value="1"/>
</dbReference>
<evidence type="ECO:0000259" key="3">
    <source>
        <dbReference type="PROSITE" id="PS50048"/>
    </source>
</evidence>
<evidence type="ECO:0000256" key="1">
    <source>
        <dbReference type="ARBA" id="ARBA00023242"/>
    </source>
</evidence>
<dbReference type="Proteomes" id="UP000775872">
    <property type="component" value="Unassembled WGS sequence"/>
</dbReference>
<dbReference type="GO" id="GO:0005634">
    <property type="term" value="C:nucleus"/>
    <property type="evidence" value="ECO:0007669"/>
    <property type="project" value="TreeGrafter"/>
</dbReference>
<dbReference type="InterPro" id="IPR001138">
    <property type="entry name" value="Zn2Cys6_DnaBD"/>
</dbReference>
<dbReference type="GO" id="GO:0045944">
    <property type="term" value="P:positive regulation of transcription by RNA polymerase II"/>
    <property type="evidence" value="ECO:0007669"/>
    <property type="project" value="TreeGrafter"/>
</dbReference>
<evidence type="ECO:0000313" key="4">
    <source>
        <dbReference type="EMBL" id="CAH0058561.1"/>
    </source>
</evidence>
<proteinExistence type="predicted"/>
<keyword evidence="1" id="KW-0539">Nucleus</keyword>
<feature type="region of interest" description="Disordered" evidence="2">
    <location>
        <begin position="149"/>
        <end position="226"/>
    </location>
</feature>
<dbReference type="PROSITE" id="PS00463">
    <property type="entry name" value="ZN2_CY6_FUNGAL_1"/>
    <property type="match status" value="1"/>
</dbReference>
<keyword evidence="5" id="KW-1185">Reference proteome</keyword>
<evidence type="ECO:0000313" key="5">
    <source>
        <dbReference type="Proteomes" id="UP000775872"/>
    </source>
</evidence>
<dbReference type="CDD" id="cd00067">
    <property type="entry name" value="GAL4"/>
    <property type="match status" value="1"/>
</dbReference>
<dbReference type="GO" id="GO:0000976">
    <property type="term" value="F:transcription cis-regulatory region binding"/>
    <property type="evidence" value="ECO:0007669"/>
    <property type="project" value="TreeGrafter"/>
</dbReference>